<sequence length="755" mass="83442">MNRQSFSNHVPSPHTVTHTSASPFDVLASASPFDVLASASPFVFLASASPFVVLASASPFVVLASASPFVVLASASPFVVLASASPFVFLASASPFDVLASASPFDVLASASPFVVLASASPFVVLASASPFVVLASASPFDVLASASPSLSSPLPLPSMSSPLPLLRCPRLCLSLRCPRLCLSLRCPRLCLSLRCPRLCLSLRCPRLCLSLRCPRLCLSLRCPRLCLSLRCPRLCLSLRCPRLCLSLRCPRLCLSLRCPCLCLSLRCPRLCLSEQQLSPIHPPHLLRLAIGCVDASSVLDFLSSLPPCLLSTPSSTDSLATLRATQPPPNALSISVADSWTGVHPSKQINQQGWKGQREEQKRFVEWKEEKGMISKCWRRREWRSDVERNETTGLFVSDDFGEKRWNEEYLKIHTSADSSCPDSSAFLNWSEERFRTEQEKAVVFQSLVATLKRQPALDVSMEAKAVRIIKSVSLTTRSSAQAFLTSLGQTPGESATDFVQSIGVLLSTPSQVITTATMKMLNCLFLWCSPTSRLNLVKADLIPQLIITLNPLSLSFTEAIDIHINLLEIIALSLWLSTPDGLAGLEIEAHDEQLTVHETVFTQVLSPSEKYICHLCMNHFSIIDGDQSFRFLKLLAKLLELCSNHQPTMDCVLHMPVIVTIPSCLTFFENDDSTYYFLGFMNKAQREWNEIRGEVQQMWKAADRMLRTEGIEDVIEEKLQNDQDKEGESIVSESIGWNNLLGMNLPKLWYILF</sequence>
<keyword evidence="1" id="KW-0472">Membrane</keyword>
<keyword evidence="1" id="KW-1133">Transmembrane helix</keyword>
<keyword evidence="1" id="KW-0812">Transmembrane</keyword>
<dbReference type="EMBL" id="JARBJD010000135">
    <property type="protein sequence ID" value="KAK2950462.1"/>
    <property type="molecule type" value="Genomic_DNA"/>
</dbReference>
<reference evidence="2 3" key="1">
    <citation type="journal article" date="2022" name="bioRxiv">
        <title>Genomics of Preaxostyla Flagellates Illuminates Evolutionary Transitions and the Path Towards Mitochondrial Loss.</title>
        <authorList>
            <person name="Novak L.V.F."/>
            <person name="Treitli S.C."/>
            <person name="Pyrih J."/>
            <person name="Halakuc P."/>
            <person name="Pipaliya S.V."/>
            <person name="Vacek V."/>
            <person name="Brzon O."/>
            <person name="Soukal P."/>
            <person name="Eme L."/>
            <person name="Dacks J.B."/>
            <person name="Karnkowska A."/>
            <person name="Elias M."/>
            <person name="Hampl V."/>
        </authorList>
    </citation>
    <scope>NUCLEOTIDE SEQUENCE [LARGE SCALE GENOMIC DNA]</scope>
    <source>
        <strain evidence="2">NAU3</strain>
        <tissue evidence="2">Gut</tissue>
    </source>
</reference>
<accession>A0ABQ9XGJ6</accession>
<organism evidence="2 3">
    <name type="scientific">Blattamonas nauphoetae</name>
    <dbReference type="NCBI Taxonomy" id="2049346"/>
    <lineage>
        <taxon>Eukaryota</taxon>
        <taxon>Metamonada</taxon>
        <taxon>Preaxostyla</taxon>
        <taxon>Oxymonadida</taxon>
        <taxon>Blattamonas</taxon>
    </lineage>
</organism>
<feature type="transmembrane region" description="Helical" evidence="1">
    <location>
        <begin position="42"/>
        <end position="62"/>
    </location>
</feature>
<proteinExistence type="predicted"/>
<evidence type="ECO:0000313" key="2">
    <source>
        <dbReference type="EMBL" id="KAK2950462.1"/>
    </source>
</evidence>
<keyword evidence="3" id="KW-1185">Reference proteome</keyword>
<comment type="caution">
    <text evidence="2">The sequence shown here is derived from an EMBL/GenBank/DDBJ whole genome shotgun (WGS) entry which is preliminary data.</text>
</comment>
<name>A0ABQ9XGJ6_9EUKA</name>
<dbReference type="Proteomes" id="UP001281761">
    <property type="component" value="Unassembled WGS sequence"/>
</dbReference>
<feature type="transmembrane region" description="Helical" evidence="1">
    <location>
        <begin position="69"/>
        <end position="91"/>
    </location>
</feature>
<evidence type="ECO:0000256" key="1">
    <source>
        <dbReference type="SAM" id="Phobius"/>
    </source>
</evidence>
<evidence type="ECO:0000313" key="3">
    <source>
        <dbReference type="Proteomes" id="UP001281761"/>
    </source>
</evidence>
<protein>
    <submittedName>
        <fullName evidence="2">Uncharacterized protein</fullName>
    </submittedName>
</protein>
<gene>
    <name evidence="2" type="ORF">BLNAU_14580</name>
</gene>